<dbReference type="RefSeq" id="WP_115481643.1">
    <property type="nucleotide sequence ID" value="NZ_QRCT01000019.1"/>
</dbReference>
<dbReference type="Gene3D" id="3.40.30.10">
    <property type="entry name" value="Glutaredoxin"/>
    <property type="match status" value="1"/>
</dbReference>
<reference evidence="2 3" key="1">
    <citation type="submission" date="2018-07" db="EMBL/GenBank/DDBJ databases">
        <title>Anaerosacharophilus polymeroproducens gen. nov. sp. nov., an anaerobic bacterium isolated from salt field.</title>
        <authorList>
            <person name="Kim W."/>
            <person name="Yang S.-H."/>
            <person name="Oh J."/>
            <person name="Lee J.-H."/>
            <person name="Kwon K.K."/>
        </authorList>
    </citation>
    <scope>NUCLEOTIDE SEQUENCE [LARGE SCALE GENOMIC DNA]</scope>
    <source>
        <strain evidence="2 3">MCWD5</strain>
    </source>
</reference>
<evidence type="ECO:0000313" key="3">
    <source>
        <dbReference type="Proteomes" id="UP000255036"/>
    </source>
</evidence>
<dbReference type="Proteomes" id="UP000255036">
    <property type="component" value="Unassembled WGS sequence"/>
</dbReference>
<dbReference type="CDD" id="cd02966">
    <property type="entry name" value="TlpA_like_family"/>
    <property type="match status" value="1"/>
</dbReference>
<dbReference type="InterPro" id="IPR013766">
    <property type="entry name" value="Thioredoxin_domain"/>
</dbReference>
<dbReference type="InterPro" id="IPR050553">
    <property type="entry name" value="Thioredoxin_ResA/DsbE_sf"/>
</dbReference>
<dbReference type="PROSITE" id="PS51352">
    <property type="entry name" value="THIOREDOXIN_2"/>
    <property type="match status" value="1"/>
</dbReference>
<dbReference type="PANTHER" id="PTHR42852:SF17">
    <property type="entry name" value="THIOREDOXIN-LIKE PROTEIN HI_1115"/>
    <property type="match status" value="1"/>
</dbReference>
<dbReference type="SUPFAM" id="SSF52833">
    <property type="entry name" value="Thioredoxin-like"/>
    <property type="match status" value="1"/>
</dbReference>
<dbReference type="AlphaFoldDB" id="A0A371AW06"/>
<feature type="domain" description="Thioredoxin" evidence="1">
    <location>
        <begin position="51"/>
        <end position="191"/>
    </location>
</feature>
<evidence type="ECO:0000313" key="2">
    <source>
        <dbReference type="EMBL" id="RDU23774.1"/>
    </source>
</evidence>
<accession>A0A371AW06</accession>
<evidence type="ECO:0000259" key="1">
    <source>
        <dbReference type="PROSITE" id="PS51352"/>
    </source>
</evidence>
<dbReference type="EMBL" id="QRCT01000019">
    <property type="protein sequence ID" value="RDU23774.1"/>
    <property type="molecule type" value="Genomic_DNA"/>
</dbReference>
<keyword evidence="3" id="KW-1185">Reference proteome</keyword>
<dbReference type="InterPro" id="IPR036249">
    <property type="entry name" value="Thioredoxin-like_sf"/>
</dbReference>
<sequence length="191" mass="22164">MNKYLKLIILIVAMLVLIGGSTWAYKVFTNKYKEQDKWQISDNKETNGQTTDEKYKAPDFKVYDEDGNTVNLESKKGKPVVLNFWASWCPPCRSEMSDFQNVFDELGTEVEFMMINMTDGKKETQEKAISYIEEQGYTFPVYFDKKLEAANIYQVFSIPTTYFIDAEGNISTYTKRAIDEKTLRKAINLIQ</sequence>
<dbReference type="Pfam" id="PF00578">
    <property type="entry name" value="AhpC-TSA"/>
    <property type="match status" value="1"/>
</dbReference>
<dbReference type="PANTHER" id="PTHR42852">
    <property type="entry name" value="THIOL:DISULFIDE INTERCHANGE PROTEIN DSBE"/>
    <property type="match status" value="1"/>
</dbReference>
<dbReference type="InterPro" id="IPR000866">
    <property type="entry name" value="AhpC/TSA"/>
</dbReference>
<dbReference type="PROSITE" id="PS00194">
    <property type="entry name" value="THIOREDOXIN_1"/>
    <property type="match status" value="1"/>
</dbReference>
<protein>
    <submittedName>
        <fullName evidence="2">TlpA family protein disulfide reductase</fullName>
    </submittedName>
</protein>
<comment type="caution">
    <text evidence="2">The sequence shown here is derived from an EMBL/GenBank/DDBJ whole genome shotgun (WGS) entry which is preliminary data.</text>
</comment>
<name>A0A371AW06_9FIRM</name>
<dbReference type="InterPro" id="IPR017937">
    <property type="entry name" value="Thioredoxin_CS"/>
</dbReference>
<organism evidence="2 3">
    <name type="scientific">Anaerosacchariphilus polymeriproducens</name>
    <dbReference type="NCBI Taxonomy" id="1812858"/>
    <lineage>
        <taxon>Bacteria</taxon>
        <taxon>Bacillati</taxon>
        <taxon>Bacillota</taxon>
        <taxon>Clostridia</taxon>
        <taxon>Lachnospirales</taxon>
        <taxon>Lachnospiraceae</taxon>
        <taxon>Anaerosacchariphilus</taxon>
    </lineage>
</organism>
<dbReference type="GO" id="GO:0016491">
    <property type="term" value="F:oxidoreductase activity"/>
    <property type="evidence" value="ECO:0007669"/>
    <property type="project" value="InterPro"/>
</dbReference>
<dbReference type="GO" id="GO:0016209">
    <property type="term" value="F:antioxidant activity"/>
    <property type="evidence" value="ECO:0007669"/>
    <property type="project" value="InterPro"/>
</dbReference>
<gene>
    <name evidence="2" type="ORF">DWV06_07920</name>
</gene>
<dbReference type="OrthoDB" id="9809733at2"/>
<proteinExistence type="predicted"/>